<accession>A0A2N5DTJ4</accession>
<dbReference type="InterPro" id="IPR001387">
    <property type="entry name" value="Cro/C1-type_HTH"/>
</dbReference>
<dbReference type="AlphaFoldDB" id="A0A2N5DTJ4"/>
<dbReference type="CDD" id="cd00093">
    <property type="entry name" value="HTH_XRE"/>
    <property type="match status" value="1"/>
</dbReference>
<dbReference type="NCBIfam" id="TIGR02607">
    <property type="entry name" value="antidote_HigA"/>
    <property type="match status" value="1"/>
</dbReference>
<dbReference type="Proteomes" id="UP000234240">
    <property type="component" value="Unassembled WGS sequence"/>
</dbReference>
<dbReference type="PANTHER" id="PTHR36924:SF1">
    <property type="entry name" value="ANTITOXIN HIGA-1"/>
    <property type="match status" value="1"/>
</dbReference>
<comment type="caution">
    <text evidence="3">The sequence shown here is derived from an EMBL/GenBank/DDBJ whole genome shotgun (WGS) entry which is preliminary data.</text>
</comment>
<dbReference type="GO" id="GO:0003677">
    <property type="term" value="F:DNA binding"/>
    <property type="evidence" value="ECO:0007669"/>
    <property type="project" value="UniProtKB-KW"/>
</dbReference>
<dbReference type="SUPFAM" id="SSF47413">
    <property type="entry name" value="lambda repressor-like DNA-binding domains"/>
    <property type="match status" value="1"/>
</dbReference>
<sequence>MDTITAEPTPVGVMLVEEFLKPLNISQQQLADKMQVPLELICQIIDGSHRITANEAGQLSALFNMSAEFWLNLQATHDRWKASMMISGALDAYDNLVKAVPMLGGNPSKQAYEEALVLAEHLVEHDIDHPLFKIICDKITAYEDSAPEYAEFNARIAELDKLGGYESNPSVKGSSLVKK</sequence>
<reference evidence="3 4" key="1">
    <citation type="submission" date="2017-12" db="EMBL/GenBank/DDBJ databases">
        <title>Characterization of six clinical isolates of Enterochimera gen. nov., a novel genus of the Yersiniaciae family and the three species Enterochimera arupensis sp. nov., Enterochimera coloradensis sp. nov, and Enterochimera californica sp. nov.</title>
        <authorList>
            <person name="Rossi A."/>
            <person name="Fisher M."/>
        </authorList>
    </citation>
    <scope>NUCLEOTIDE SEQUENCE [LARGE SCALE GENOMIC DNA]</scope>
    <source>
        <strain evidence="4">2015-Iso6</strain>
    </source>
</reference>
<evidence type="ECO:0000259" key="2">
    <source>
        <dbReference type="PROSITE" id="PS50943"/>
    </source>
</evidence>
<dbReference type="OrthoDB" id="9793869at2"/>
<gene>
    <name evidence="3" type="primary">higA</name>
    <name evidence="3" type="ORF">CYR55_22585</name>
</gene>
<organism evidence="3 4">
    <name type="scientific">Chimaeribacter californicus</name>
    <dbReference type="NCBI Taxonomy" id="2060067"/>
    <lineage>
        <taxon>Bacteria</taxon>
        <taxon>Pseudomonadati</taxon>
        <taxon>Pseudomonadota</taxon>
        <taxon>Gammaproteobacteria</taxon>
        <taxon>Enterobacterales</taxon>
        <taxon>Yersiniaceae</taxon>
        <taxon>Chimaeribacter</taxon>
    </lineage>
</organism>
<evidence type="ECO:0000256" key="1">
    <source>
        <dbReference type="ARBA" id="ARBA00023125"/>
    </source>
</evidence>
<keyword evidence="1" id="KW-0238">DNA-binding</keyword>
<feature type="domain" description="HTH cro/C1-type" evidence="2">
    <location>
        <begin position="16"/>
        <end position="70"/>
    </location>
</feature>
<name>A0A2N5DTJ4_9GAMM</name>
<dbReference type="InterPro" id="IPR010982">
    <property type="entry name" value="Lambda_DNA-bd_dom_sf"/>
</dbReference>
<proteinExistence type="predicted"/>
<keyword evidence="4" id="KW-1185">Reference proteome</keyword>
<dbReference type="InterPro" id="IPR013430">
    <property type="entry name" value="Toxin_antidote_HigA"/>
</dbReference>
<dbReference type="PROSITE" id="PS50943">
    <property type="entry name" value="HTH_CROC1"/>
    <property type="match status" value="1"/>
</dbReference>
<dbReference type="Gene3D" id="1.10.260.40">
    <property type="entry name" value="lambda repressor-like DNA-binding domains"/>
    <property type="match status" value="1"/>
</dbReference>
<evidence type="ECO:0000313" key="4">
    <source>
        <dbReference type="Proteomes" id="UP000234240"/>
    </source>
</evidence>
<dbReference type="PANTHER" id="PTHR36924">
    <property type="entry name" value="ANTITOXIN HIGA-1"/>
    <property type="match status" value="1"/>
</dbReference>
<dbReference type="EMBL" id="PJZF01000048">
    <property type="protein sequence ID" value="PLR29843.1"/>
    <property type="molecule type" value="Genomic_DNA"/>
</dbReference>
<protein>
    <submittedName>
        <fullName evidence="3">Addiction module antidote protein, HigA family</fullName>
    </submittedName>
</protein>
<evidence type="ECO:0000313" key="3">
    <source>
        <dbReference type="EMBL" id="PLR29843.1"/>
    </source>
</evidence>